<evidence type="ECO:0000313" key="2">
    <source>
        <dbReference type="EMBL" id="EAU81243.2"/>
    </source>
</evidence>
<reference evidence="2 3" key="1">
    <citation type="journal article" date="2010" name="Proc. Natl. Acad. Sci. U.S.A.">
        <title>Insights into evolution of multicellular fungi from the assembled chromosomes of the mushroom Coprinopsis cinerea (Coprinus cinereus).</title>
        <authorList>
            <person name="Stajich J.E."/>
            <person name="Wilke S.K."/>
            <person name="Ahren D."/>
            <person name="Au C.H."/>
            <person name="Birren B.W."/>
            <person name="Borodovsky M."/>
            <person name="Burns C."/>
            <person name="Canback B."/>
            <person name="Casselton L.A."/>
            <person name="Cheng C.K."/>
            <person name="Deng J."/>
            <person name="Dietrich F.S."/>
            <person name="Fargo D.C."/>
            <person name="Farman M.L."/>
            <person name="Gathman A.C."/>
            <person name="Goldberg J."/>
            <person name="Guigo R."/>
            <person name="Hoegger P.J."/>
            <person name="Hooker J.B."/>
            <person name="Huggins A."/>
            <person name="James T.Y."/>
            <person name="Kamada T."/>
            <person name="Kilaru S."/>
            <person name="Kodira C."/>
            <person name="Kues U."/>
            <person name="Kupfer D."/>
            <person name="Kwan H.S."/>
            <person name="Lomsadze A."/>
            <person name="Li W."/>
            <person name="Lilly W.W."/>
            <person name="Ma L.J."/>
            <person name="Mackey A.J."/>
            <person name="Manning G."/>
            <person name="Martin F."/>
            <person name="Muraguchi H."/>
            <person name="Natvig D.O."/>
            <person name="Palmerini H."/>
            <person name="Ramesh M.A."/>
            <person name="Rehmeyer C.J."/>
            <person name="Roe B.A."/>
            <person name="Shenoy N."/>
            <person name="Stanke M."/>
            <person name="Ter-Hovhannisyan V."/>
            <person name="Tunlid A."/>
            <person name="Velagapudi R."/>
            <person name="Vision T.J."/>
            <person name="Zeng Q."/>
            <person name="Zolan M.E."/>
            <person name="Pukkila P.J."/>
        </authorList>
    </citation>
    <scope>NUCLEOTIDE SEQUENCE [LARGE SCALE GENOMIC DNA]</scope>
    <source>
        <strain evidence="3">Okayama-7 / 130 / ATCC MYA-4618 / FGSC 9003</strain>
    </source>
</reference>
<keyword evidence="3" id="KW-1185">Reference proteome</keyword>
<evidence type="ECO:0000313" key="3">
    <source>
        <dbReference type="Proteomes" id="UP000001861"/>
    </source>
</evidence>
<dbReference type="AlphaFoldDB" id="A8PDH7"/>
<name>A8PDH7_COPC7</name>
<dbReference type="InParanoid" id="A8PDH7"/>
<sequence>MITIPAELYNRPSFDVDIDIYDSRDESEEQVASSSSSQKRKKEHRRYYVSPYDLSPTASFIDVPLSPVMEEQRSFPVSAPPSIIVPPPPRRLRKRSMLPPPSPARSDFTHTSTINPERDFRSGWTKSMMSVDTFDYLNDKDIPHWRRAIRVNITPAGILVVTRGSGSDSRESGSIWLVTVVPFSSTRSQ</sequence>
<dbReference type="Proteomes" id="UP000001861">
    <property type="component" value="Unassembled WGS sequence"/>
</dbReference>
<dbReference type="HOGENOM" id="CLU_1434381_0_0_1"/>
<gene>
    <name evidence="2" type="ORF">CC1G_09487</name>
</gene>
<dbReference type="RefSeq" id="XP_001840603.2">
    <property type="nucleotide sequence ID" value="XM_001840551.2"/>
</dbReference>
<dbReference type="EMBL" id="AACS02000006">
    <property type="protein sequence ID" value="EAU81243.2"/>
    <property type="molecule type" value="Genomic_DNA"/>
</dbReference>
<dbReference type="VEuPathDB" id="FungiDB:CC1G_09487"/>
<dbReference type="KEGG" id="cci:CC1G_09487"/>
<dbReference type="OrthoDB" id="3069769at2759"/>
<feature type="region of interest" description="Disordered" evidence="1">
    <location>
        <begin position="79"/>
        <end position="119"/>
    </location>
</feature>
<dbReference type="GeneID" id="6017253"/>
<accession>A8PDH7</accession>
<feature type="region of interest" description="Disordered" evidence="1">
    <location>
        <begin position="23"/>
        <end position="45"/>
    </location>
</feature>
<evidence type="ECO:0000256" key="1">
    <source>
        <dbReference type="SAM" id="MobiDB-lite"/>
    </source>
</evidence>
<proteinExistence type="predicted"/>
<organism evidence="2 3">
    <name type="scientific">Coprinopsis cinerea (strain Okayama-7 / 130 / ATCC MYA-4618 / FGSC 9003)</name>
    <name type="common">Inky cap fungus</name>
    <name type="synonym">Hormographiella aspergillata</name>
    <dbReference type="NCBI Taxonomy" id="240176"/>
    <lineage>
        <taxon>Eukaryota</taxon>
        <taxon>Fungi</taxon>
        <taxon>Dikarya</taxon>
        <taxon>Basidiomycota</taxon>
        <taxon>Agaricomycotina</taxon>
        <taxon>Agaricomycetes</taxon>
        <taxon>Agaricomycetidae</taxon>
        <taxon>Agaricales</taxon>
        <taxon>Agaricineae</taxon>
        <taxon>Psathyrellaceae</taxon>
        <taxon>Coprinopsis</taxon>
    </lineage>
</organism>
<comment type="caution">
    <text evidence="2">The sequence shown here is derived from an EMBL/GenBank/DDBJ whole genome shotgun (WGS) entry which is preliminary data.</text>
</comment>
<protein>
    <submittedName>
        <fullName evidence="2">Uncharacterized protein</fullName>
    </submittedName>
</protein>